<comment type="caution">
    <text evidence="1">The sequence shown here is derived from an EMBL/GenBank/DDBJ whole genome shotgun (WGS) entry which is preliminary data.</text>
</comment>
<accession>A0ACB9ZKM6</accession>
<name>A0ACB9ZKM6_CATRO</name>
<dbReference type="Proteomes" id="UP001060085">
    <property type="component" value="Linkage Group LG08"/>
</dbReference>
<proteinExistence type="predicted"/>
<gene>
    <name evidence="1" type="ORF">M9H77_33826</name>
</gene>
<evidence type="ECO:0000313" key="2">
    <source>
        <dbReference type="Proteomes" id="UP001060085"/>
    </source>
</evidence>
<keyword evidence="2" id="KW-1185">Reference proteome</keyword>
<dbReference type="EMBL" id="CM044708">
    <property type="protein sequence ID" value="KAI5647821.1"/>
    <property type="molecule type" value="Genomic_DNA"/>
</dbReference>
<reference evidence="2" key="1">
    <citation type="journal article" date="2023" name="Nat. Plants">
        <title>Single-cell RNA sequencing provides a high-resolution roadmap for understanding the multicellular compartmentation of specialized metabolism.</title>
        <authorList>
            <person name="Sun S."/>
            <person name="Shen X."/>
            <person name="Li Y."/>
            <person name="Li Y."/>
            <person name="Wang S."/>
            <person name="Li R."/>
            <person name="Zhang H."/>
            <person name="Shen G."/>
            <person name="Guo B."/>
            <person name="Wei J."/>
            <person name="Xu J."/>
            <person name="St-Pierre B."/>
            <person name="Chen S."/>
            <person name="Sun C."/>
        </authorList>
    </citation>
    <scope>NUCLEOTIDE SEQUENCE [LARGE SCALE GENOMIC DNA]</scope>
</reference>
<evidence type="ECO:0000313" key="1">
    <source>
        <dbReference type="EMBL" id="KAI5647821.1"/>
    </source>
</evidence>
<sequence length="128" mass="14261">MTSGIASSHSVSGSMYKARERIHYRMTDRRLQQLCFMQASCSLQSELRTGFWDLLTLTGLHYPAFTVGTITGTSEVRPSRSYVNKENSSLKSRSNNSIELTMIVCLIASTIPGMSMNLIITIAQDTLF</sequence>
<protein>
    <submittedName>
        <fullName evidence="1">Uncharacterized protein</fullName>
    </submittedName>
</protein>
<organism evidence="1 2">
    <name type="scientific">Catharanthus roseus</name>
    <name type="common">Madagascar periwinkle</name>
    <name type="synonym">Vinca rosea</name>
    <dbReference type="NCBI Taxonomy" id="4058"/>
    <lineage>
        <taxon>Eukaryota</taxon>
        <taxon>Viridiplantae</taxon>
        <taxon>Streptophyta</taxon>
        <taxon>Embryophyta</taxon>
        <taxon>Tracheophyta</taxon>
        <taxon>Spermatophyta</taxon>
        <taxon>Magnoliopsida</taxon>
        <taxon>eudicotyledons</taxon>
        <taxon>Gunneridae</taxon>
        <taxon>Pentapetalae</taxon>
        <taxon>asterids</taxon>
        <taxon>lamiids</taxon>
        <taxon>Gentianales</taxon>
        <taxon>Apocynaceae</taxon>
        <taxon>Rauvolfioideae</taxon>
        <taxon>Vinceae</taxon>
        <taxon>Catharanthinae</taxon>
        <taxon>Catharanthus</taxon>
    </lineage>
</organism>